<dbReference type="Pfam" id="PF00275">
    <property type="entry name" value="EPSP_synthase"/>
    <property type="match status" value="1"/>
</dbReference>
<evidence type="ECO:0000256" key="13">
    <source>
        <dbReference type="SAM" id="MobiDB-lite"/>
    </source>
</evidence>
<comment type="caution">
    <text evidence="15">The sequence shown here is derived from an EMBL/GenBank/DDBJ whole genome shotgun (WGS) entry which is preliminary data.</text>
</comment>
<comment type="pathway">
    <text evidence="2 12">Cell wall biogenesis; peptidoglycan biosynthesis.</text>
</comment>
<evidence type="ECO:0000256" key="7">
    <source>
        <dbReference type="ARBA" id="ARBA00022984"/>
    </source>
</evidence>
<evidence type="ECO:0000256" key="3">
    <source>
        <dbReference type="ARBA" id="ARBA00022490"/>
    </source>
</evidence>
<dbReference type="InterPro" id="IPR013792">
    <property type="entry name" value="RNA3'P_cycl/enolpyr_Trfase_a/b"/>
</dbReference>
<feature type="binding site" evidence="12">
    <location>
        <begin position="22"/>
        <end position="23"/>
    </location>
    <ligand>
        <name>phosphoenolpyruvate</name>
        <dbReference type="ChEBI" id="CHEBI:58702"/>
    </ligand>
</feature>
<feature type="domain" description="Enolpyruvate transferase" evidence="14">
    <location>
        <begin position="6"/>
        <end position="407"/>
    </location>
</feature>
<feature type="binding site" evidence="12">
    <location>
        <begin position="122"/>
        <end position="126"/>
    </location>
    <ligand>
        <name>UDP-N-acetyl-alpha-D-glucosamine</name>
        <dbReference type="ChEBI" id="CHEBI:57705"/>
    </ligand>
</feature>
<dbReference type="PANTHER" id="PTHR43783">
    <property type="entry name" value="UDP-N-ACETYLGLUCOSAMINE 1-CARBOXYVINYLTRANSFERASE"/>
    <property type="match status" value="1"/>
</dbReference>
<comment type="subcellular location">
    <subcellularLocation>
        <location evidence="1 12">Cytoplasm</location>
    </subcellularLocation>
</comment>
<keyword evidence="16" id="KW-1185">Reference proteome</keyword>
<dbReference type="InterPro" id="IPR001986">
    <property type="entry name" value="Enolpyruvate_Tfrase_dom"/>
</dbReference>
<dbReference type="NCBIfam" id="NF006873">
    <property type="entry name" value="PRK09369.1"/>
    <property type="match status" value="1"/>
</dbReference>
<feature type="binding site" evidence="12">
    <location>
        <position position="93"/>
    </location>
    <ligand>
        <name>UDP-N-acetyl-alpha-D-glucosamine</name>
        <dbReference type="ChEBI" id="CHEBI:57705"/>
    </ligand>
</feature>
<dbReference type="Proteomes" id="UP000608071">
    <property type="component" value="Unassembled WGS sequence"/>
</dbReference>
<evidence type="ECO:0000313" key="16">
    <source>
        <dbReference type="Proteomes" id="UP000608071"/>
    </source>
</evidence>
<keyword evidence="5 12" id="KW-0808">Transferase</keyword>
<keyword evidence="3 12" id="KW-0963">Cytoplasm</keyword>
<keyword evidence="12" id="KW-0670">Pyruvate</keyword>
<organism evidence="15 16">
    <name type="scientific">Paenibacillus gallinarum</name>
    <dbReference type="NCBI Taxonomy" id="2762232"/>
    <lineage>
        <taxon>Bacteria</taxon>
        <taxon>Bacillati</taxon>
        <taxon>Bacillota</taxon>
        <taxon>Bacilli</taxon>
        <taxon>Bacillales</taxon>
        <taxon>Paenibacillaceae</taxon>
        <taxon>Paenibacillus</taxon>
    </lineage>
</organism>
<keyword evidence="6 12" id="KW-0133">Cell shape</keyword>
<dbReference type="InterPro" id="IPR050068">
    <property type="entry name" value="MurA_subfamily"/>
</dbReference>
<dbReference type="EMBL" id="JACSQL010000005">
    <property type="protein sequence ID" value="MBD7968977.1"/>
    <property type="molecule type" value="Genomic_DNA"/>
</dbReference>
<evidence type="ECO:0000313" key="15">
    <source>
        <dbReference type="EMBL" id="MBD7968977.1"/>
    </source>
</evidence>
<evidence type="ECO:0000259" key="14">
    <source>
        <dbReference type="Pfam" id="PF00275"/>
    </source>
</evidence>
<comment type="function">
    <text evidence="12">Cell wall formation. Adds enolpyruvyl to UDP-N-acetylglucosamine.</text>
</comment>
<feature type="binding site" evidence="12">
    <location>
        <position position="306"/>
    </location>
    <ligand>
        <name>UDP-N-acetyl-alpha-D-glucosamine</name>
        <dbReference type="ChEBI" id="CHEBI:57705"/>
    </ligand>
</feature>
<protein>
    <recommendedName>
        <fullName evidence="12">UDP-N-acetylglucosamine 1-carboxyvinyltransferase</fullName>
        <ecNumber evidence="12">2.5.1.7</ecNumber>
    </recommendedName>
    <alternativeName>
        <fullName evidence="12">Enoylpyruvate transferase</fullName>
    </alternativeName>
    <alternativeName>
        <fullName evidence="12">UDP-N-acetylglucosamine enolpyruvyl transferase</fullName>
        <shortName evidence="12">EPT</shortName>
    </alternativeName>
</protein>
<dbReference type="NCBIfam" id="TIGR01072">
    <property type="entry name" value="murA"/>
    <property type="match status" value="1"/>
</dbReference>
<evidence type="ECO:0000256" key="6">
    <source>
        <dbReference type="ARBA" id="ARBA00022960"/>
    </source>
</evidence>
<comment type="caution">
    <text evidence="12">Lacks conserved residue(s) required for the propagation of feature annotation.</text>
</comment>
<keyword evidence="7 12" id="KW-0573">Peptidoglycan synthesis</keyword>
<evidence type="ECO:0000256" key="12">
    <source>
        <dbReference type="HAMAP-Rule" id="MF_00111"/>
    </source>
</evidence>
<dbReference type="RefSeq" id="WP_191800549.1">
    <property type="nucleotide sequence ID" value="NZ_JACSQL010000005.1"/>
</dbReference>
<sequence length="448" mass="47346">MSKFIVRGGKRLTGSVKVSGAKNSVLPIIAASLLGEEGVSIITDAPPLDDVMTINKVLESLGAEVTYQNEVITVDATNLTSCEAPYEWVTKMRASFLVMGPLLTRMGYTKISLPGGCAIGTRPIDQHLKGFEAMGAEISLGHGYIEARSNGKLRGAKIYLDVASVGATENIMMAAVLAEGTTILENAAKEPEIVDLANYLNGMGAKVRGAGTGVIRIEGVEKLHGVQHAVIPDRIEAGTYMAAAAITGGDVYVEGAISDHLGPVISKMEEMGVKIIPDENGVRVIADGPLKAVDIKTLPYPGFPTDMQSQMMALLLKSQGTSVVTETVFENRFMHVDEFNLMNAEIKVEGRSSIITGGAKLTGAKVTATDLRAGAALILAGLIADGTTEVGGVHHIDRGYVHLAEKLNGLGADIYRVSVEEPKREAKSTESVGTETETARFKVQPTLA</sequence>
<dbReference type="CDD" id="cd01555">
    <property type="entry name" value="UdpNAET"/>
    <property type="match status" value="1"/>
</dbReference>
<keyword evidence="4 12" id="KW-0132">Cell division</keyword>
<evidence type="ECO:0000256" key="2">
    <source>
        <dbReference type="ARBA" id="ARBA00004752"/>
    </source>
</evidence>
<dbReference type="InterPro" id="IPR005750">
    <property type="entry name" value="UDP_GlcNAc_COvinyl_MurA"/>
</dbReference>
<dbReference type="GO" id="GO:0008760">
    <property type="term" value="F:UDP-N-acetylglucosamine 1-carboxyvinyltransferase activity"/>
    <property type="evidence" value="ECO:0007669"/>
    <property type="project" value="UniProtKB-EC"/>
</dbReference>
<feature type="active site" description="Proton donor" evidence="12">
    <location>
        <position position="117"/>
    </location>
</feature>
<feature type="region of interest" description="Disordered" evidence="13">
    <location>
        <begin position="423"/>
        <end position="448"/>
    </location>
</feature>
<dbReference type="SUPFAM" id="SSF55205">
    <property type="entry name" value="EPT/RTPC-like"/>
    <property type="match status" value="1"/>
</dbReference>
<keyword evidence="8 12" id="KW-0131">Cell cycle</keyword>
<evidence type="ECO:0000256" key="4">
    <source>
        <dbReference type="ARBA" id="ARBA00022618"/>
    </source>
</evidence>
<accession>A0ABR8SZN4</accession>
<dbReference type="HAMAP" id="MF_00111">
    <property type="entry name" value="MurA"/>
    <property type="match status" value="1"/>
</dbReference>
<evidence type="ECO:0000256" key="8">
    <source>
        <dbReference type="ARBA" id="ARBA00023306"/>
    </source>
</evidence>
<dbReference type="NCBIfam" id="NF009470">
    <property type="entry name" value="PRK12830.1"/>
    <property type="match status" value="1"/>
</dbReference>
<dbReference type="InterPro" id="IPR036968">
    <property type="entry name" value="Enolpyruvate_Tfrase_sf"/>
</dbReference>
<name>A0ABR8SZN4_9BACL</name>
<feature type="binding site" evidence="12">
    <location>
        <position position="328"/>
    </location>
    <ligand>
        <name>UDP-N-acetyl-alpha-D-glucosamine</name>
        <dbReference type="ChEBI" id="CHEBI:57705"/>
    </ligand>
</feature>
<comment type="catalytic activity">
    <reaction evidence="11 12">
        <text>phosphoenolpyruvate + UDP-N-acetyl-alpha-D-glucosamine = UDP-N-acetyl-3-O-(1-carboxyvinyl)-alpha-D-glucosamine + phosphate</text>
        <dbReference type="Rhea" id="RHEA:18681"/>
        <dbReference type="ChEBI" id="CHEBI:43474"/>
        <dbReference type="ChEBI" id="CHEBI:57705"/>
        <dbReference type="ChEBI" id="CHEBI:58702"/>
        <dbReference type="ChEBI" id="CHEBI:68483"/>
        <dbReference type="EC" id="2.5.1.7"/>
    </reaction>
</comment>
<proteinExistence type="inferred from homology"/>
<dbReference type="PANTHER" id="PTHR43783:SF1">
    <property type="entry name" value="UDP-N-ACETYLGLUCOSAMINE 1-CARBOXYVINYLTRANSFERASE"/>
    <property type="match status" value="1"/>
</dbReference>
<comment type="similarity">
    <text evidence="10 12">Belongs to the EPSP synthase family. MurA subfamily.</text>
</comment>
<evidence type="ECO:0000256" key="5">
    <source>
        <dbReference type="ARBA" id="ARBA00022679"/>
    </source>
</evidence>
<feature type="modified residue" description="2-(S-cysteinyl)pyruvic acid O-phosphothioketal" evidence="12">
    <location>
        <position position="117"/>
    </location>
</feature>
<dbReference type="EC" id="2.5.1.7" evidence="12"/>
<evidence type="ECO:0000256" key="10">
    <source>
        <dbReference type="ARBA" id="ARBA00038367"/>
    </source>
</evidence>
<keyword evidence="9 12" id="KW-0961">Cell wall biogenesis/degradation</keyword>
<evidence type="ECO:0000256" key="11">
    <source>
        <dbReference type="ARBA" id="ARBA00047527"/>
    </source>
</evidence>
<dbReference type="Gene3D" id="3.65.10.10">
    <property type="entry name" value="Enolpyruvate transferase domain"/>
    <property type="match status" value="2"/>
</dbReference>
<evidence type="ECO:0000256" key="9">
    <source>
        <dbReference type="ARBA" id="ARBA00023316"/>
    </source>
</evidence>
<evidence type="ECO:0000256" key="1">
    <source>
        <dbReference type="ARBA" id="ARBA00004496"/>
    </source>
</evidence>
<reference evidence="15 16" key="1">
    <citation type="submission" date="2020-08" db="EMBL/GenBank/DDBJ databases">
        <title>A Genomic Blueprint of the Chicken Gut Microbiome.</title>
        <authorList>
            <person name="Gilroy R."/>
            <person name="Ravi A."/>
            <person name="Getino M."/>
            <person name="Pursley I."/>
            <person name="Horton D.L."/>
            <person name="Alikhan N.-F."/>
            <person name="Baker D."/>
            <person name="Gharbi K."/>
            <person name="Hall N."/>
            <person name="Watson M."/>
            <person name="Adriaenssens E.M."/>
            <person name="Foster-Nyarko E."/>
            <person name="Jarju S."/>
            <person name="Secka A."/>
            <person name="Antonio M."/>
            <person name="Oren A."/>
            <person name="Chaudhuri R."/>
            <person name="La Ragione R.M."/>
            <person name="Hildebrand F."/>
            <person name="Pallen M.J."/>
        </authorList>
    </citation>
    <scope>NUCLEOTIDE SEQUENCE [LARGE SCALE GENOMIC DNA]</scope>
    <source>
        <strain evidence="15 16">Sa2BVA9</strain>
    </source>
</reference>
<gene>
    <name evidence="12 15" type="primary">murA</name>
    <name evidence="15" type="ORF">H9647_12950</name>
</gene>